<evidence type="ECO:0000313" key="5">
    <source>
        <dbReference type="Proteomes" id="UP001162060"/>
    </source>
</evidence>
<dbReference type="InterPro" id="IPR012337">
    <property type="entry name" value="RNaseH-like_sf"/>
</dbReference>
<evidence type="ECO:0000256" key="1">
    <source>
        <dbReference type="ARBA" id="ARBA00022722"/>
    </source>
</evidence>
<dbReference type="GO" id="GO:0005634">
    <property type="term" value="C:nucleus"/>
    <property type="evidence" value="ECO:0007669"/>
    <property type="project" value="TreeGrafter"/>
</dbReference>
<dbReference type="CDD" id="cd06141">
    <property type="entry name" value="WRN_exo"/>
    <property type="match status" value="1"/>
</dbReference>
<keyword evidence="2" id="KW-0378">Hydrolase</keyword>
<dbReference type="InterPro" id="IPR051132">
    <property type="entry name" value="3-5_Exonuclease_domain"/>
</dbReference>
<dbReference type="GO" id="GO:0003676">
    <property type="term" value="F:nucleic acid binding"/>
    <property type="evidence" value="ECO:0007669"/>
    <property type="project" value="InterPro"/>
</dbReference>
<dbReference type="GO" id="GO:0005737">
    <property type="term" value="C:cytoplasm"/>
    <property type="evidence" value="ECO:0007669"/>
    <property type="project" value="TreeGrafter"/>
</dbReference>
<gene>
    <name evidence="4" type="ORF">PM001_LOCUS21363</name>
</gene>
<sequence length="391" mass="43963">MRSITCIGQRTRLSSRLPSASFASKQERVTTKSTALISPAGQKQRQQLNRLRAALTTETVALSPPVSSRCHSIPLVEKPAGNPDWTMAKKRQKEFARMLRLKKARHARVKDLPLFREGSCLFRHFGAKTLGDYEHLPGFVFEGEVAVIHSEVEEEQYVDYLRGQKVVGVDTEARPDFFPLKGKKGNPVCLVQVCTFERAFLYRLQRGNPLPPMLQELFADPDVLKVGHSLSDDCRQLTALGLVHAVNSTVDTLYMTQKLGCMRPGLKTACQVFLRVSLDKEMQVSDWEAPVLSQAQINYAATDAWAPMRVLLAMIQFEDTKELLRTKSYNSSARTVVDENHEVLLGKLLSFALRHEVPKVDRESEGCKLFVGITELRRLFVSLMSAPCMTV</sequence>
<dbReference type="EMBL" id="CAKLBY020000223">
    <property type="protein sequence ID" value="CAK7936213.1"/>
    <property type="molecule type" value="Genomic_DNA"/>
</dbReference>
<dbReference type="GO" id="GO:0006139">
    <property type="term" value="P:nucleobase-containing compound metabolic process"/>
    <property type="evidence" value="ECO:0007669"/>
    <property type="project" value="InterPro"/>
</dbReference>
<dbReference type="InterPro" id="IPR002562">
    <property type="entry name" value="3'-5'_exonuclease_dom"/>
</dbReference>
<dbReference type="InterPro" id="IPR036397">
    <property type="entry name" value="RNaseH_sf"/>
</dbReference>
<dbReference type="AlphaFoldDB" id="A0AAV1UR78"/>
<organism evidence="4 5">
    <name type="scientific">Peronospora matthiolae</name>
    <dbReference type="NCBI Taxonomy" id="2874970"/>
    <lineage>
        <taxon>Eukaryota</taxon>
        <taxon>Sar</taxon>
        <taxon>Stramenopiles</taxon>
        <taxon>Oomycota</taxon>
        <taxon>Peronosporomycetes</taxon>
        <taxon>Peronosporales</taxon>
        <taxon>Peronosporaceae</taxon>
        <taxon>Peronospora</taxon>
    </lineage>
</organism>
<dbReference type="SUPFAM" id="SSF53098">
    <property type="entry name" value="Ribonuclease H-like"/>
    <property type="match status" value="1"/>
</dbReference>
<dbReference type="Pfam" id="PF01612">
    <property type="entry name" value="DNA_pol_A_exo1"/>
    <property type="match status" value="1"/>
</dbReference>
<proteinExistence type="predicted"/>
<evidence type="ECO:0000259" key="3">
    <source>
        <dbReference type="SMART" id="SM00474"/>
    </source>
</evidence>
<accession>A0AAV1UR78</accession>
<evidence type="ECO:0000313" key="4">
    <source>
        <dbReference type="EMBL" id="CAK7936213.1"/>
    </source>
</evidence>
<dbReference type="GO" id="GO:0008408">
    <property type="term" value="F:3'-5' exonuclease activity"/>
    <property type="evidence" value="ECO:0007669"/>
    <property type="project" value="InterPro"/>
</dbReference>
<dbReference type="PANTHER" id="PTHR13620:SF104">
    <property type="entry name" value="EXONUCLEASE 3'-5' DOMAIN-CONTAINING PROTEIN 2"/>
    <property type="match status" value="1"/>
</dbReference>
<dbReference type="Proteomes" id="UP001162060">
    <property type="component" value="Unassembled WGS sequence"/>
</dbReference>
<protein>
    <recommendedName>
        <fullName evidence="3">3'-5' exonuclease domain-containing protein</fullName>
    </recommendedName>
</protein>
<name>A0AAV1UR78_9STRA</name>
<reference evidence="4" key="1">
    <citation type="submission" date="2024-01" db="EMBL/GenBank/DDBJ databases">
        <authorList>
            <person name="Webb A."/>
        </authorList>
    </citation>
    <scope>NUCLEOTIDE SEQUENCE</scope>
    <source>
        <strain evidence="4">Pm1</strain>
    </source>
</reference>
<dbReference type="SMART" id="SM00474">
    <property type="entry name" value="35EXOc"/>
    <property type="match status" value="1"/>
</dbReference>
<keyword evidence="1" id="KW-0540">Nuclease</keyword>
<dbReference type="Gene3D" id="3.30.420.10">
    <property type="entry name" value="Ribonuclease H-like superfamily/Ribonuclease H"/>
    <property type="match status" value="1"/>
</dbReference>
<evidence type="ECO:0000256" key="2">
    <source>
        <dbReference type="ARBA" id="ARBA00022801"/>
    </source>
</evidence>
<comment type="caution">
    <text evidence="4">The sequence shown here is derived from an EMBL/GenBank/DDBJ whole genome shotgun (WGS) entry which is preliminary data.</text>
</comment>
<feature type="domain" description="3'-5' exonuclease" evidence="3">
    <location>
        <begin position="145"/>
        <end position="320"/>
    </location>
</feature>
<dbReference type="PANTHER" id="PTHR13620">
    <property type="entry name" value="3-5 EXONUCLEASE"/>
    <property type="match status" value="1"/>
</dbReference>